<dbReference type="EMBL" id="UINC01016727">
    <property type="protein sequence ID" value="SVA69434.1"/>
    <property type="molecule type" value="Genomic_DNA"/>
</dbReference>
<comment type="function">
    <text evidence="1">RNaseP catalyzes the removal of the 5'-leader sequence from pre-tRNA to produce the mature 5'-terminus. It can also cleave other RNA substrates such as 4.5S RNA. The protein component plays an auxiliary but essential role in vivo by binding to the 5'-leader sequence and broadening the substrate specificity of the ribozyme.</text>
</comment>
<keyword evidence="6" id="KW-0694">RNA-binding</keyword>
<organism evidence="7">
    <name type="scientific">marine metagenome</name>
    <dbReference type="NCBI Taxonomy" id="408172"/>
    <lineage>
        <taxon>unclassified sequences</taxon>
        <taxon>metagenomes</taxon>
        <taxon>ecological metagenomes</taxon>
    </lineage>
</organism>
<accession>A0A381XXD9</accession>
<dbReference type="GO" id="GO:0008033">
    <property type="term" value="P:tRNA processing"/>
    <property type="evidence" value="ECO:0007669"/>
    <property type="project" value="UniProtKB-KW"/>
</dbReference>
<dbReference type="InterPro" id="IPR000100">
    <property type="entry name" value="RNase_P"/>
</dbReference>
<dbReference type="InterPro" id="IPR020568">
    <property type="entry name" value="Ribosomal_Su5_D2-typ_SF"/>
</dbReference>
<evidence type="ECO:0000256" key="6">
    <source>
        <dbReference type="ARBA" id="ARBA00022884"/>
    </source>
</evidence>
<keyword evidence="2" id="KW-0819">tRNA processing</keyword>
<dbReference type="InterPro" id="IPR014721">
    <property type="entry name" value="Ribsml_uS5_D2-typ_fold_subgr"/>
</dbReference>
<reference evidence="7" key="1">
    <citation type="submission" date="2018-05" db="EMBL/GenBank/DDBJ databases">
        <authorList>
            <person name="Lanie J.A."/>
            <person name="Ng W.-L."/>
            <person name="Kazmierczak K.M."/>
            <person name="Andrzejewski T.M."/>
            <person name="Davidsen T.M."/>
            <person name="Wayne K.J."/>
            <person name="Tettelin H."/>
            <person name="Glass J.I."/>
            <person name="Rusch D."/>
            <person name="Podicherti R."/>
            <person name="Tsui H.-C.T."/>
            <person name="Winkler M.E."/>
        </authorList>
    </citation>
    <scope>NUCLEOTIDE SEQUENCE</scope>
</reference>
<name>A0A381XXD9_9ZZZZ</name>
<dbReference type="AlphaFoldDB" id="A0A381XXD9"/>
<protein>
    <submittedName>
        <fullName evidence="7">Uncharacterized protein</fullName>
    </submittedName>
</protein>
<dbReference type="Gene3D" id="3.30.230.10">
    <property type="match status" value="1"/>
</dbReference>
<gene>
    <name evidence="7" type="ORF">METZ01_LOCUS122288</name>
</gene>
<dbReference type="InterPro" id="IPR020539">
    <property type="entry name" value="RNase_P_CS"/>
</dbReference>
<proteinExistence type="predicted"/>
<dbReference type="SUPFAM" id="SSF54211">
    <property type="entry name" value="Ribosomal protein S5 domain 2-like"/>
    <property type="match status" value="1"/>
</dbReference>
<evidence type="ECO:0000256" key="3">
    <source>
        <dbReference type="ARBA" id="ARBA00022722"/>
    </source>
</evidence>
<keyword evidence="4" id="KW-0255">Endonuclease</keyword>
<dbReference type="GO" id="GO:0000049">
    <property type="term" value="F:tRNA binding"/>
    <property type="evidence" value="ECO:0007669"/>
    <property type="project" value="InterPro"/>
</dbReference>
<keyword evidence="5" id="KW-0378">Hydrolase</keyword>
<dbReference type="GO" id="GO:0004526">
    <property type="term" value="F:ribonuclease P activity"/>
    <property type="evidence" value="ECO:0007669"/>
    <property type="project" value="InterPro"/>
</dbReference>
<evidence type="ECO:0000256" key="4">
    <source>
        <dbReference type="ARBA" id="ARBA00022759"/>
    </source>
</evidence>
<dbReference type="PROSITE" id="PS00648">
    <property type="entry name" value="RIBONUCLEASE_P"/>
    <property type="match status" value="1"/>
</dbReference>
<keyword evidence="3" id="KW-0540">Nuclease</keyword>
<evidence type="ECO:0000256" key="5">
    <source>
        <dbReference type="ARBA" id="ARBA00022801"/>
    </source>
</evidence>
<evidence type="ECO:0000256" key="1">
    <source>
        <dbReference type="ARBA" id="ARBA00002663"/>
    </source>
</evidence>
<dbReference type="Pfam" id="PF00825">
    <property type="entry name" value="Ribonuclease_P"/>
    <property type="match status" value="1"/>
</dbReference>
<sequence>KKIGNAVKRNKAKRLMRELARKVLIKYGKINSYYVLIAKNSIFNTPFATLEIEFKKLISC</sequence>
<evidence type="ECO:0000313" key="7">
    <source>
        <dbReference type="EMBL" id="SVA69434.1"/>
    </source>
</evidence>
<feature type="non-terminal residue" evidence="7">
    <location>
        <position position="1"/>
    </location>
</feature>
<evidence type="ECO:0000256" key="2">
    <source>
        <dbReference type="ARBA" id="ARBA00022694"/>
    </source>
</evidence>